<evidence type="ECO:0000313" key="7">
    <source>
        <dbReference type="EMBL" id="KAK6151640.1"/>
    </source>
</evidence>
<evidence type="ECO:0000259" key="6">
    <source>
        <dbReference type="PROSITE" id="PS50142"/>
    </source>
</evidence>
<dbReference type="CDD" id="cd00593">
    <property type="entry name" value="RIBOc"/>
    <property type="match status" value="2"/>
</dbReference>
<evidence type="ECO:0000256" key="1">
    <source>
        <dbReference type="ARBA" id="ARBA00022801"/>
    </source>
</evidence>
<dbReference type="InterPro" id="IPR014720">
    <property type="entry name" value="dsRBD_dom"/>
</dbReference>
<feature type="domain" description="RNase III" evidence="6">
    <location>
        <begin position="10"/>
        <end position="178"/>
    </location>
</feature>
<protein>
    <recommendedName>
        <fullName evidence="9">Dicer-like protein</fullName>
    </recommendedName>
</protein>
<gene>
    <name evidence="7" type="ORF">DH2020_014275</name>
</gene>
<dbReference type="PANTHER" id="PTHR14950:SF15">
    <property type="entry name" value="DICER-LIKE PROTEIN 4"/>
    <property type="match status" value="1"/>
</dbReference>
<dbReference type="Gene3D" id="3.30.160.20">
    <property type="match status" value="1"/>
</dbReference>
<comment type="caution">
    <text evidence="7">The sequence shown here is derived from an EMBL/GenBank/DDBJ whole genome shotgun (WGS) entry which is preliminary data.</text>
</comment>
<dbReference type="Proteomes" id="UP001318860">
    <property type="component" value="Unassembled WGS sequence"/>
</dbReference>
<proteinExistence type="predicted"/>
<keyword evidence="8" id="KW-1185">Reference proteome</keyword>
<dbReference type="PROSITE" id="PS00517">
    <property type="entry name" value="RNASE_3_1"/>
    <property type="match status" value="1"/>
</dbReference>
<dbReference type="PANTHER" id="PTHR14950">
    <property type="entry name" value="DICER-RELATED"/>
    <property type="match status" value="1"/>
</dbReference>
<dbReference type="InterPro" id="IPR000999">
    <property type="entry name" value="RNase_III_dom"/>
</dbReference>
<dbReference type="SMART" id="SM00535">
    <property type="entry name" value="RIBOc"/>
    <property type="match status" value="2"/>
</dbReference>
<reference evidence="7 8" key="1">
    <citation type="journal article" date="2021" name="Comput. Struct. Biotechnol. J.">
        <title>De novo genome assembly of the potent medicinal plant Rehmannia glutinosa using nanopore technology.</title>
        <authorList>
            <person name="Ma L."/>
            <person name="Dong C."/>
            <person name="Song C."/>
            <person name="Wang X."/>
            <person name="Zheng X."/>
            <person name="Niu Y."/>
            <person name="Chen S."/>
            <person name="Feng W."/>
        </authorList>
    </citation>
    <scope>NUCLEOTIDE SEQUENCE [LARGE SCALE GENOMIC DNA]</scope>
    <source>
        <strain evidence="7">DH-2019</strain>
    </source>
</reference>
<evidence type="ECO:0008006" key="9">
    <source>
        <dbReference type="Google" id="ProtNLM"/>
    </source>
</evidence>
<keyword evidence="1" id="KW-0378">Hydrolase</keyword>
<keyword evidence="2 3" id="KW-0694">RNA-binding</keyword>
<dbReference type="SUPFAM" id="SSF69065">
    <property type="entry name" value="RNase III domain-like"/>
    <property type="match status" value="2"/>
</dbReference>
<evidence type="ECO:0000313" key="8">
    <source>
        <dbReference type="Proteomes" id="UP001318860"/>
    </source>
</evidence>
<dbReference type="InterPro" id="IPR036389">
    <property type="entry name" value="RNase_III_sf"/>
</dbReference>
<evidence type="ECO:0000256" key="4">
    <source>
        <dbReference type="SAM" id="MobiDB-lite"/>
    </source>
</evidence>
<dbReference type="PROSITE" id="PS50142">
    <property type="entry name" value="RNASE_3_2"/>
    <property type="match status" value="2"/>
</dbReference>
<dbReference type="EMBL" id="JABTTQ020000007">
    <property type="protein sequence ID" value="KAK6151640.1"/>
    <property type="molecule type" value="Genomic_DNA"/>
</dbReference>
<accession>A0ABR0WWP4</accession>
<sequence>MHRLESLLVAIELRDKLVASFTEGAEVTANRILEALTTERCCEHFSLERLEVLGDAFLKFAVGRHLFLKYDSLDEGQLTRKRSNIVNNSNLLKLATRNNLQVYIRDQSFEADQFFAFGHRCPLRCENENEESIHSRCYGKKNGAKAEVRCNKCHHWLHNKTIADVVEALTGAFIVDSGFKAATAFLNWIGIKVDIIRSQIDNICSASKEFLLLSDQIDVDALENTLGYKFTNKGLLIQAFVHPSFNNHLGGCYQRLEFLGDAVLDYLITSYMYLVYPKLKPGQLTDLRSLSVNNTSFADVAGRCSFHKFIICDSSVLRETMNKYVNSNGRTETLKGHIEERICPKALGDLVESCMGAIFLDTGFDLKHVWKIMLSLLDPIVSFSKLQLNPLRELHELCQSYNWELEFSSSKRDGKYTIEAKVDEGKVSATALATNISGKAAKKMASRQLYECLQAQGYKSKSKSLEEVLRKSEKREAKLIGYDETSSNEYPKSGGPIVPENPQSDCDAKVYPLNEIPTKNSHTISRHIKECRFPAESSEFRVKQPVHSKNCKIDSPAIGPNNDCEPNPKGAGNGLTDI</sequence>
<dbReference type="Gene3D" id="1.10.1520.10">
    <property type="entry name" value="Ribonuclease III domain"/>
    <property type="match status" value="2"/>
</dbReference>
<name>A0ABR0WWP4_REHGL</name>
<organism evidence="7 8">
    <name type="scientific">Rehmannia glutinosa</name>
    <name type="common">Chinese foxglove</name>
    <dbReference type="NCBI Taxonomy" id="99300"/>
    <lineage>
        <taxon>Eukaryota</taxon>
        <taxon>Viridiplantae</taxon>
        <taxon>Streptophyta</taxon>
        <taxon>Embryophyta</taxon>
        <taxon>Tracheophyta</taxon>
        <taxon>Spermatophyta</taxon>
        <taxon>Magnoliopsida</taxon>
        <taxon>eudicotyledons</taxon>
        <taxon>Gunneridae</taxon>
        <taxon>Pentapetalae</taxon>
        <taxon>asterids</taxon>
        <taxon>lamiids</taxon>
        <taxon>Lamiales</taxon>
        <taxon>Orobanchaceae</taxon>
        <taxon>Rehmannieae</taxon>
        <taxon>Rehmannia</taxon>
    </lineage>
</organism>
<dbReference type="Pfam" id="PF00636">
    <property type="entry name" value="Ribonuclease_3"/>
    <property type="match status" value="2"/>
</dbReference>
<evidence type="ECO:0000259" key="5">
    <source>
        <dbReference type="PROSITE" id="PS50137"/>
    </source>
</evidence>
<evidence type="ECO:0000256" key="2">
    <source>
        <dbReference type="ARBA" id="ARBA00022884"/>
    </source>
</evidence>
<dbReference type="SUPFAM" id="SSF54768">
    <property type="entry name" value="dsRNA-binding domain-like"/>
    <property type="match status" value="1"/>
</dbReference>
<feature type="region of interest" description="Disordered" evidence="4">
    <location>
        <begin position="551"/>
        <end position="578"/>
    </location>
</feature>
<feature type="domain" description="DRBM" evidence="5">
    <location>
        <begin position="389"/>
        <end position="455"/>
    </location>
</feature>
<dbReference type="PROSITE" id="PS50137">
    <property type="entry name" value="DS_RBD"/>
    <property type="match status" value="1"/>
</dbReference>
<feature type="domain" description="RNase III" evidence="6">
    <location>
        <begin position="219"/>
        <end position="363"/>
    </location>
</feature>
<evidence type="ECO:0000256" key="3">
    <source>
        <dbReference type="PROSITE-ProRule" id="PRU00266"/>
    </source>
</evidence>